<dbReference type="OrthoDB" id="140919at2"/>
<dbReference type="GO" id="GO:0006094">
    <property type="term" value="P:gluconeogenesis"/>
    <property type="evidence" value="ECO:0007669"/>
    <property type="project" value="UniProtKB-KW"/>
</dbReference>
<dbReference type="Proteomes" id="UP000288812">
    <property type="component" value="Unassembled WGS sequence"/>
</dbReference>
<dbReference type="SUPFAM" id="SSF53697">
    <property type="entry name" value="SIS domain"/>
    <property type="match status" value="1"/>
</dbReference>
<evidence type="ECO:0000256" key="6">
    <source>
        <dbReference type="ARBA" id="ARBA00023152"/>
    </source>
</evidence>
<dbReference type="RefSeq" id="WP_127724657.1">
    <property type="nucleotide sequence ID" value="NZ_RLIH01000008.1"/>
</dbReference>
<dbReference type="EMBL" id="RLIH01000008">
    <property type="protein sequence ID" value="RVU54609.1"/>
    <property type="molecule type" value="Genomic_DNA"/>
</dbReference>
<name>A0A437S6H5_9FIRM</name>
<comment type="similarity">
    <text evidence="2 9">Belongs to the GPI family.</text>
</comment>
<dbReference type="Gene3D" id="3.40.50.10490">
    <property type="entry name" value="Glucose-6-phosphate isomerase like protein, domain 1"/>
    <property type="match status" value="2"/>
</dbReference>
<dbReference type="GO" id="GO:0048029">
    <property type="term" value="F:monosaccharide binding"/>
    <property type="evidence" value="ECO:0007669"/>
    <property type="project" value="TreeGrafter"/>
</dbReference>
<dbReference type="PROSITE" id="PS00765">
    <property type="entry name" value="P_GLUCOSE_ISOMERASE_1"/>
    <property type="match status" value="1"/>
</dbReference>
<reference evidence="10 11" key="1">
    <citation type="submission" date="2018-11" db="EMBL/GenBank/DDBJ databases">
        <title>Genome sequencing and assembly of Anaerosphaera sp. nov., GS7-6-2.</title>
        <authorList>
            <person name="Rettenmaier R."/>
            <person name="Liebl W."/>
            <person name="Zverlov V."/>
        </authorList>
    </citation>
    <scope>NUCLEOTIDE SEQUENCE [LARGE SCALE GENOMIC DNA]</scope>
    <source>
        <strain evidence="10 11">GS7-6-2</strain>
    </source>
</reference>
<evidence type="ECO:0000313" key="11">
    <source>
        <dbReference type="Proteomes" id="UP000288812"/>
    </source>
</evidence>
<dbReference type="PRINTS" id="PR00662">
    <property type="entry name" value="G6PISOMERASE"/>
</dbReference>
<dbReference type="GO" id="GO:0005829">
    <property type="term" value="C:cytosol"/>
    <property type="evidence" value="ECO:0007669"/>
    <property type="project" value="TreeGrafter"/>
</dbReference>
<dbReference type="GO" id="GO:0004347">
    <property type="term" value="F:glucose-6-phosphate isomerase activity"/>
    <property type="evidence" value="ECO:0007669"/>
    <property type="project" value="UniProtKB-EC"/>
</dbReference>
<dbReference type="GO" id="GO:0097367">
    <property type="term" value="F:carbohydrate derivative binding"/>
    <property type="evidence" value="ECO:0007669"/>
    <property type="project" value="InterPro"/>
</dbReference>
<keyword evidence="6 9" id="KW-0324">Glycolysis</keyword>
<keyword evidence="7 9" id="KW-0413">Isomerase</keyword>
<evidence type="ECO:0000256" key="7">
    <source>
        <dbReference type="ARBA" id="ARBA00023235"/>
    </source>
</evidence>
<evidence type="ECO:0000256" key="4">
    <source>
        <dbReference type="ARBA" id="ARBA00022432"/>
    </source>
</evidence>
<dbReference type="AlphaFoldDB" id="A0A437S6H5"/>
<dbReference type="CDD" id="cd05016">
    <property type="entry name" value="SIS_PGI_2"/>
    <property type="match status" value="1"/>
</dbReference>
<evidence type="ECO:0000313" key="10">
    <source>
        <dbReference type="EMBL" id="RVU54609.1"/>
    </source>
</evidence>
<dbReference type="UniPathway" id="UPA00109">
    <property type="reaction ID" value="UER00181"/>
</dbReference>
<dbReference type="FunFam" id="3.40.50.10490:FF:000016">
    <property type="entry name" value="Glucose-6-phosphate isomerase"/>
    <property type="match status" value="1"/>
</dbReference>
<evidence type="ECO:0000256" key="9">
    <source>
        <dbReference type="RuleBase" id="RU000612"/>
    </source>
</evidence>
<gene>
    <name evidence="10" type="ORF">EF514_06710</name>
</gene>
<dbReference type="InterPro" id="IPR046348">
    <property type="entry name" value="SIS_dom_sf"/>
</dbReference>
<comment type="caution">
    <text evidence="10">The sequence shown here is derived from an EMBL/GenBank/DDBJ whole genome shotgun (WGS) entry which is preliminary data.</text>
</comment>
<dbReference type="InterPro" id="IPR001672">
    <property type="entry name" value="G6P_Isomerase"/>
</dbReference>
<dbReference type="PANTHER" id="PTHR11469:SF1">
    <property type="entry name" value="GLUCOSE-6-PHOSPHATE ISOMERASE"/>
    <property type="match status" value="1"/>
</dbReference>
<keyword evidence="11" id="KW-1185">Reference proteome</keyword>
<dbReference type="CDD" id="cd05015">
    <property type="entry name" value="SIS_PGI_1"/>
    <property type="match status" value="1"/>
</dbReference>
<dbReference type="Pfam" id="PF00342">
    <property type="entry name" value="PGI"/>
    <property type="match status" value="1"/>
</dbReference>
<dbReference type="PROSITE" id="PS51463">
    <property type="entry name" value="P_GLUCOSE_ISOMERASE_3"/>
    <property type="match status" value="1"/>
</dbReference>
<protein>
    <recommendedName>
        <fullName evidence="3 9">Glucose-6-phosphate isomerase</fullName>
        <ecNumber evidence="3 9">5.3.1.9</ecNumber>
    </recommendedName>
</protein>
<dbReference type="GO" id="GO:0051156">
    <property type="term" value="P:glucose 6-phosphate metabolic process"/>
    <property type="evidence" value="ECO:0007669"/>
    <property type="project" value="TreeGrafter"/>
</dbReference>
<dbReference type="InterPro" id="IPR035482">
    <property type="entry name" value="SIS_PGI_2"/>
</dbReference>
<evidence type="ECO:0000256" key="8">
    <source>
        <dbReference type="ARBA" id="ARBA00029321"/>
    </source>
</evidence>
<evidence type="ECO:0000256" key="1">
    <source>
        <dbReference type="ARBA" id="ARBA00004926"/>
    </source>
</evidence>
<evidence type="ECO:0000256" key="3">
    <source>
        <dbReference type="ARBA" id="ARBA00011952"/>
    </source>
</evidence>
<dbReference type="EC" id="5.3.1.9" evidence="3 9"/>
<comment type="catalytic activity">
    <reaction evidence="8 9">
        <text>alpha-D-glucose 6-phosphate = beta-D-fructose 6-phosphate</text>
        <dbReference type="Rhea" id="RHEA:11816"/>
        <dbReference type="ChEBI" id="CHEBI:57634"/>
        <dbReference type="ChEBI" id="CHEBI:58225"/>
        <dbReference type="EC" id="5.3.1.9"/>
    </reaction>
</comment>
<dbReference type="PANTHER" id="PTHR11469">
    <property type="entry name" value="GLUCOSE-6-PHOSPHATE ISOMERASE"/>
    <property type="match status" value="1"/>
</dbReference>
<sequence length="417" mass="47441">MLEFIDDYLNEDTLEKNITLIEKSVDKLLRDYRGFMGWFNPIKSLLNIDEILKVSDDIRKSYDCVLICSIGGSYLGSKAVIDAVKGKTFDLKEEPNLIYIGNSLSGEYLSKVLTFIEKKNPCMVVISKSGNTVETVLSYSVIKSYFKDRFKDYKERIFIVTDEKSGYLRKECKEEGFKSFSVPEDVGGRYSVLTSVGLLPMAIAGLDVKELLRGASDFHSSLMDLKYNENPCFKYSLSRYLLYKEGKTIEILCTYDAKMEYLSKWYVQLFGESEGKSKDAIFPSYLIYTQDLHSMGQYLQEGPGNIFETTIEVVNHNGDIKEAIDGKILDAINNCSMNELNKLLFEAVTLAHRENGVRNLTLQIDRVDEYNLGQVLYFFMCSCALSSVLFGVNPFTQPGVEKYKNILKRLALGENKI</sequence>
<dbReference type="InterPro" id="IPR035476">
    <property type="entry name" value="SIS_PGI_1"/>
</dbReference>
<evidence type="ECO:0000256" key="5">
    <source>
        <dbReference type="ARBA" id="ARBA00022490"/>
    </source>
</evidence>
<keyword evidence="5" id="KW-0963">Cytoplasm</keyword>
<dbReference type="PROSITE" id="PS00174">
    <property type="entry name" value="P_GLUCOSE_ISOMERASE_2"/>
    <property type="match status" value="1"/>
</dbReference>
<proteinExistence type="inferred from homology"/>
<dbReference type="GO" id="GO:0006096">
    <property type="term" value="P:glycolytic process"/>
    <property type="evidence" value="ECO:0007669"/>
    <property type="project" value="UniProtKB-UniPathway"/>
</dbReference>
<dbReference type="InterPro" id="IPR018189">
    <property type="entry name" value="Phosphoglucose_isomerase_CS"/>
</dbReference>
<keyword evidence="4 9" id="KW-0312">Gluconeogenesis</keyword>
<evidence type="ECO:0000256" key="2">
    <source>
        <dbReference type="ARBA" id="ARBA00006604"/>
    </source>
</evidence>
<accession>A0A437S6H5</accession>
<comment type="pathway">
    <text evidence="1 9">Carbohydrate degradation; glycolysis; D-glyceraldehyde 3-phosphate and glycerone phosphate from D-glucose: step 2/4.</text>
</comment>
<organism evidence="10 11">
    <name type="scientific">Anaerosphaera multitolerans</name>
    <dbReference type="NCBI Taxonomy" id="2487351"/>
    <lineage>
        <taxon>Bacteria</taxon>
        <taxon>Bacillati</taxon>
        <taxon>Bacillota</taxon>
        <taxon>Tissierellia</taxon>
        <taxon>Tissierellales</taxon>
        <taxon>Peptoniphilaceae</taxon>
        <taxon>Anaerosphaera</taxon>
    </lineage>
</organism>